<name>A0A0C4DZ37_MAGP6</name>
<dbReference type="EMBL" id="ADBL01001261">
    <property type="status" value="NOT_ANNOTATED_CDS"/>
    <property type="molecule type" value="Genomic_DNA"/>
</dbReference>
<reference evidence="2" key="2">
    <citation type="submission" date="2010-05" db="EMBL/GenBank/DDBJ databases">
        <title>The Genome Sequence of Magnaporthe poae strain ATCC 64411.</title>
        <authorList>
            <consortium name="The Broad Institute Genome Sequencing Platform"/>
            <consortium name="Broad Institute Genome Sequencing Center for Infectious Disease"/>
            <person name="Ma L.-J."/>
            <person name="Dead R."/>
            <person name="Young S."/>
            <person name="Zeng Q."/>
            <person name="Koehrsen M."/>
            <person name="Alvarado L."/>
            <person name="Berlin A."/>
            <person name="Chapman S.B."/>
            <person name="Chen Z."/>
            <person name="Freedman E."/>
            <person name="Gellesch M."/>
            <person name="Goldberg J."/>
            <person name="Griggs A."/>
            <person name="Gujja S."/>
            <person name="Heilman E.R."/>
            <person name="Heiman D."/>
            <person name="Hepburn T."/>
            <person name="Howarth C."/>
            <person name="Jen D."/>
            <person name="Larson L."/>
            <person name="Mehta T."/>
            <person name="Neiman D."/>
            <person name="Pearson M."/>
            <person name="Roberts A."/>
            <person name="Saif S."/>
            <person name="Shea T."/>
            <person name="Shenoy N."/>
            <person name="Sisk P."/>
            <person name="Stolte C."/>
            <person name="Sykes S."/>
            <person name="Walk T."/>
            <person name="White J."/>
            <person name="Yandava C."/>
            <person name="Haas B."/>
            <person name="Nusbaum C."/>
            <person name="Birren B."/>
        </authorList>
    </citation>
    <scope>NUCLEOTIDE SEQUENCE</scope>
    <source>
        <strain evidence="2">ATCC 64411</strain>
    </source>
</reference>
<sequence>MRLARPTETHHLRVSPRSLLCLKMERLNPIVPPRFWICVGLWAGPSHPQCQPLLGHCASLTVFQCGFPALPPGTSAAIRTAQAESVGSSVMAFFFFFFFLRHPCALALRSFGGVGIRHSRHSRHRGLLFLVSFMARLPSLQSLPFFVFLNRVLFLSAVAAWKLNSRRSDSPRRPSDGAPCRSERPWRNAKHTESTGREAFPRALARFLLSSHLRHDPSKSQKGVVPFMQRRCLAFFTTEGRDSCSDATKRALTR</sequence>
<dbReference type="Proteomes" id="UP000011715">
    <property type="component" value="Unassembled WGS sequence"/>
</dbReference>
<dbReference type="AlphaFoldDB" id="A0A0C4DZ37"/>
<reference evidence="2" key="3">
    <citation type="submission" date="2011-03" db="EMBL/GenBank/DDBJ databases">
        <title>Annotation of Magnaporthe poae ATCC 64411.</title>
        <authorList>
            <person name="Ma L.-J."/>
            <person name="Dead R."/>
            <person name="Young S.K."/>
            <person name="Zeng Q."/>
            <person name="Gargeya S."/>
            <person name="Fitzgerald M."/>
            <person name="Haas B."/>
            <person name="Abouelleil A."/>
            <person name="Alvarado L."/>
            <person name="Arachchi H.M."/>
            <person name="Berlin A."/>
            <person name="Brown A."/>
            <person name="Chapman S.B."/>
            <person name="Chen Z."/>
            <person name="Dunbar C."/>
            <person name="Freedman E."/>
            <person name="Gearin G."/>
            <person name="Gellesch M."/>
            <person name="Goldberg J."/>
            <person name="Griggs A."/>
            <person name="Gujja S."/>
            <person name="Heiman D."/>
            <person name="Howarth C."/>
            <person name="Larson L."/>
            <person name="Lui A."/>
            <person name="MacDonald P.J.P."/>
            <person name="Mehta T."/>
            <person name="Montmayeur A."/>
            <person name="Murphy C."/>
            <person name="Neiman D."/>
            <person name="Pearson M."/>
            <person name="Priest M."/>
            <person name="Roberts A."/>
            <person name="Saif S."/>
            <person name="Shea T."/>
            <person name="Shenoy N."/>
            <person name="Sisk P."/>
            <person name="Stolte C."/>
            <person name="Sykes S."/>
            <person name="Yandava C."/>
            <person name="Wortman J."/>
            <person name="Nusbaum C."/>
            <person name="Birren B."/>
        </authorList>
    </citation>
    <scope>NUCLEOTIDE SEQUENCE</scope>
    <source>
        <strain evidence="2">ATCC 64411</strain>
    </source>
</reference>
<evidence type="ECO:0000256" key="1">
    <source>
        <dbReference type="SAM" id="MobiDB-lite"/>
    </source>
</evidence>
<dbReference type="VEuPathDB" id="FungiDB:MAPG_05325"/>
<gene>
    <name evidence="2" type="ORF">MAPG_05325</name>
</gene>
<protein>
    <submittedName>
        <fullName evidence="2 3">Uncharacterized protein</fullName>
    </submittedName>
</protein>
<organism evidence="3 4">
    <name type="scientific">Magnaporthiopsis poae (strain ATCC 64411 / 73-15)</name>
    <name type="common">Kentucky bluegrass fungus</name>
    <name type="synonym">Magnaporthe poae</name>
    <dbReference type="NCBI Taxonomy" id="644358"/>
    <lineage>
        <taxon>Eukaryota</taxon>
        <taxon>Fungi</taxon>
        <taxon>Dikarya</taxon>
        <taxon>Ascomycota</taxon>
        <taxon>Pezizomycotina</taxon>
        <taxon>Sordariomycetes</taxon>
        <taxon>Sordariomycetidae</taxon>
        <taxon>Magnaporthales</taxon>
        <taxon>Magnaporthaceae</taxon>
        <taxon>Magnaporthiopsis</taxon>
    </lineage>
</organism>
<evidence type="ECO:0000313" key="2">
    <source>
        <dbReference type="EMBL" id="KLU86310.1"/>
    </source>
</evidence>
<keyword evidence="4" id="KW-1185">Reference proteome</keyword>
<proteinExistence type="predicted"/>
<dbReference type="EnsemblFungi" id="MAPG_05325T0">
    <property type="protein sequence ID" value="MAPG_05325T0"/>
    <property type="gene ID" value="MAPG_05325"/>
</dbReference>
<evidence type="ECO:0000313" key="4">
    <source>
        <dbReference type="Proteomes" id="UP000011715"/>
    </source>
</evidence>
<feature type="region of interest" description="Disordered" evidence="1">
    <location>
        <begin position="166"/>
        <end position="196"/>
    </location>
</feature>
<dbReference type="EMBL" id="GL876969">
    <property type="protein sequence ID" value="KLU86310.1"/>
    <property type="molecule type" value="Genomic_DNA"/>
</dbReference>
<reference evidence="3" key="5">
    <citation type="submission" date="2015-06" db="UniProtKB">
        <authorList>
            <consortium name="EnsemblFungi"/>
        </authorList>
    </citation>
    <scope>IDENTIFICATION</scope>
    <source>
        <strain evidence="3">ATCC 64411</strain>
    </source>
</reference>
<reference evidence="4" key="1">
    <citation type="submission" date="2010-05" db="EMBL/GenBank/DDBJ databases">
        <title>The genome sequence of Magnaporthe poae strain ATCC 64411.</title>
        <authorList>
            <person name="Ma L.-J."/>
            <person name="Dead R."/>
            <person name="Young S."/>
            <person name="Zeng Q."/>
            <person name="Koehrsen M."/>
            <person name="Alvarado L."/>
            <person name="Berlin A."/>
            <person name="Chapman S.B."/>
            <person name="Chen Z."/>
            <person name="Freedman E."/>
            <person name="Gellesch M."/>
            <person name="Goldberg J."/>
            <person name="Griggs A."/>
            <person name="Gujja S."/>
            <person name="Heilman E.R."/>
            <person name="Heiman D."/>
            <person name="Hepburn T."/>
            <person name="Howarth C."/>
            <person name="Jen D."/>
            <person name="Larson L."/>
            <person name="Mehta T."/>
            <person name="Neiman D."/>
            <person name="Pearson M."/>
            <person name="Roberts A."/>
            <person name="Saif S."/>
            <person name="Shea T."/>
            <person name="Shenoy N."/>
            <person name="Sisk P."/>
            <person name="Stolte C."/>
            <person name="Sykes S."/>
            <person name="Walk T."/>
            <person name="White J."/>
            <person name="Yandava C."/>
            <person name="Haas B."/>
            <person name="Nusbaum C."/>
            <person name="Birren B."/>
        </authorList>
    </citation>
    <scope>NUCLEOTIDE SEQUENCE [LARGE SCALE GENOMIC DNA]</scope>
    <source>
        <strain evidence="4">ATCC 64411 / 73-15</strain>
    </source>
</reference>
<accession>A0A0C4DZ37</accession>
<reference evidence="3" key="4">
    <citation type="journal article" date="2015" name="G3 (Bethesda)">
        <title>Genome sequences of three phytopathogenic species of the Magnaporthaceae family of fungi.</title>
        <authorList>
            <person name="Okagaki L.H."/>
            <person name="Nunes C.C."/>
            <person name="Sailsbery J."/>
            <person name="Clay B."/>
            <person name="Brown D."/>
            <person name="John T."/>
            <person name="Oh Y."/>
            <person name="Young N."/>
            <person name="Fitzgerald M."/>
            <person name="Haas B.J."/>
            <person name="Zeng Q."/>
            <person name="Young S."/>
            <person name="Adiconis X."/>
            <person name="Fan L."/>
            <person name="Levin J.Z."/>
            <person name="Mitchell T.K."/>
            <person name="Okubara P.A."/>
            <person name="Farman M.L."/>
            <person name="Kohn L.M."/>
            <person name="Birren B."/>
            <person name="Ma L.-J."/>
            <person name="Dean R.A."/>
        </authorList>
    </citation>
    <scope>NUCLEOTIDE SEQUENCE</scope>
    <source>
        <strain evidence="3">ATCC 64411 / 73-15</strain>
    </source>
</reference>
<evidence type="ECO:0000313" key="3">
    <source>
        <dbReference type="EnsemblFungi" id="MAPG_05325T0"/>
    </source>
</evidence>